<organism evidence="2 3">
    <name type="scientific">Winogradskyella jejuensis</name>
    <dbReference type="NCBI Taxonomy" id="1089305"/>
    <lineage>
        <taxon>Bacteria</taxon>
        <taxon>Pseudomonadati</taxon>
        <taxon>Bacteroidota</taxon>
        <taxon>Flavobacteriia</taxon>
        <taxon>Flavobacteriales</taxon>
        <taxon>Flavobacteriaceae</taxon>
        <taxon>Winogradskyella</taxon>
    </lineage>
</organism>
<gene>
    <name evidence="2" type="ORF">SAMN05444148_2664</name>
</gene>
<reference evidence="3" key="1">
    <citation type="submission" date="2016-11" db="EMBL/GenBank/DDBJ databases">
        <authorList>
            <person name="Varghese N."/>
            <person name="Submissions S."/>
        </authorList>
    </citation>
    <scope>NUCLEOTIDE SEQUENCE [LARGE SCALE GENOMIC DNA]</scope>
    <source>
        <strain evidence="3">DSM 25330</strain>
    </source>
</reference>
<dbReference type="AlphaFoldDB" id="A0A1M5UZV4"/>
<evidence type="ECO:0008006" key="4">
    <source>
        <dbReference type="Google" id="ProtNLM"/>
    </source>
</evidence>
<keyword evidence="3" id="KW-1185">Reference proteome</keyword>
<dbReference type="RefSeq" id="WP_073087210.1">
    <property type="nucleotide sequence ID" value="NZ_FQWS01000002.1"/>
</dbReference>
<sequence>MSLELVRLLVDAGFLVLIWAVQLVIYPSFAYYSQSNLLLWHRSYTKRVTIIVLPLMFSQLILGIIHLYQVQNWYSILSLGIIVTLWLLTFLIFVPLHQSIDKNKPVTNACKKLVNYNWYRTFLWTILFLTSMLYFLSI</sequence>
<dbReference type="EMBL" id="FQWS01000002">
    <property type="protein sequence ID" value="SHH68424.1"/>
    <property type="molecule type" value="Genomic_DNA"/>
</dbReference>
<feature type="transmembrane region" description="Helical" evidence="1">
    <location>
        <begin position="44"/>
        <end position="67"/>
    </location>
</feature>
<keyword evidence="1" id="KW-0812">Transmembrane</keyword>
<evidence type="ECO:0000256" key="1">
    <source>
        <dbReference type="SAM" id="Phobius"/>
    </source>
</evidence>
<evidence type="ECO:0000313" key="2">
    <source>
        <dbReference type="EMBL" id="SHH68424.1"/>
    </source>
</evidence>
<accession>A0A1M5UZV4</accession>
<name>A0A1M5UZV4_9FLAO</name>
<evidence type="ECO:0000313" key="3">
    <source>
        <dbReference type="Proteomes" id="UP000184522"/>
    </source>
</evidence>
<feature type="transmembrane region" description="Helical" evidence="1">
    <location>
        <begin position="12"/>
        <end position="32"/>
    </location>
</feature>
<proteinExistence type="predicted"/>
<feature type="transmembrane region" description="Helical" evidence="1">
    <location>
        <begin position="117"/>
        <end position="136"/>
    </location>
</feature>
<keyword evidence="1" id="KW-0472">Membrane</keyword>
<feature type="transmembrane region" description="Helical" evidence="1">
    <location>
        <begin position="73"/>
        <end position="96"/>
    </location>
</feature>
<dbReference type="STRING" id="1089305.SAMN05444148_2664"/>
<dbReference type="Proteomes" id="UP000184522">
    <property type="component" value="Unassembled WGS sequence"/>
</dbReference>
<dbReference type="OrthoDB" id="883418at2"/>
<protein>
    <recommendedName>
        <fullName evidence="4">DUF4149 domain-containing protein</fullName>
    </recommendedName>
</protein>
<keyword evidence="1" id="KW-1133">Transmembrane helix</keyword>